<name>A0A1M6AI19_9FIRM</name>
<dbReference type="InterPro" id="IPR050832">
    <property type="entry name" value="Bact_Acetyltransf"/>
</dbReference>
<evidence type="ECO:0000313" key="5">
    <source>
        <dbReference type="Proteomes" id="UP000324781"/>
    </source>
</evidence>
<dbReference type="InterPro" id="IPR016181">
    <property type="entry name" value="Acyl_CoA_acyltransferase"/>
</dbReference>
<evidence type="ECO:0000256" key="1">
    <source>
        <dbReference type="ARBA" id="ARBA00022679"/>
    </source>
</evidence>
<protein>
    <submittedName>
        <fullName evidence="4">N-acetylglutamate synthase, GNAT family</fullName>
    </submittedName>
</protein>
<dbReference type="PANTHER" id="PTHR43877">
    <property type="entry name" value="AMINOALKYLPHOSPHONATE N-ACETYLTRANSFERASE-RELATED-RELATED"/>
    <property type="match status" value="1"/>
</dbReference>
<dbReference type="GO" id="GO:0016747">
    <property type="term" value="F:acyltransferase activity, transferring groups other than amino-acyl groups"/>
    <property type="evidence" value="ECO:0007669"/>
    <property type="project" value="InterPro"/>
</dbReference>
<gene>
    <name evidence="4" type="ORF">SAMN05444373_100148</name>
</gene>
<dbReference type="EMBL" id="FQZP01000001">
    <property type="protein sequence ID" value="SHI36164.1"/>
    <property type="molecule type" value="Genomic_DNA"/>
</dbReference>
<evidence type="ECO:0000259" key="3">
    <source>
        <dbReference type="PROSITE" id="PS51186"/>
    </source>
</evidence>
<dbReference type="Gene3D" id="3.40.630.30">
    <property type="match status" value="1"/>
</dbReference>
<dbReference type="PROSITE" id="PS51186">
    <property type="entry name" value="GNAT"/>
    <property type="match status" value="1"/>
</dbReference>
<dbReference type="SUPFAM" id="SSF55729">
    <property type="entry name" value="Acyl-CoA N-acyltransferases (Nat)"/>
    <property type="match status" value="1"/>
</dbReference>
<dbReference type="Proteomes" id="UP000324781">
    <property type="component" value="Unassembled WGS sequence"/>
</dbReference>
<organism evidence="4 5">
    <name type="scientific">Thermoclostridium caenicola</name>
    <dbReference type="NCBI Taxonomy" id="659425"/>
    <lineage>
        <taxon>Bacteria</taxon>
        <taxon>Bacillati</taxon>
        <taxon>Bacillota</taxon>
        <taxon>Clostridia</taxon>
        <taxon>Eubacteriales</taxon>
        <taxon>Oscillospiraceae</taxon>
        <taxon>Thermoclostridium</taxon>
    </lineage>
</organism>
<feature type="domain" description="N-acetyltransferase" evidence="3">
    <location>
        <begin position="3"/>
        <end position="142"/>
    </location>
</feature>
<sequence length="159" mass="18017">MEIQIRAVTQKDRSTVAGLLSELWGSEIIVSRGKVYHAANLPGFLAWVDGQIKGMITYHIENDQCEIVTLDSMLENFGIGSALVDSVVQKARTAGCRRVWLITTNDNIHAIRFYQRRGFDMAALHRNAIEESRKIKPQIPLKGLDDIPIRHEIEFELCL</sequence>
<proteinExistence type="predicted"/>
<dbReference type="RefSeq" id="WP_149677333.1">
    <property type="nucleotide sequence ID" value="NZ_DAONMB010000144.1"/>
</dbReference>
<dbReference type="InterPro" id="IPR000182">
    <property type="entry name" value="GNAT_dom"/>
</dbReference>
<evidence type="ECO:0000256" key="2">
    <source>
        <dbReference type="ARBA" id="ARBA00023315"/>
    </source>
</evidence>
<reference evidence="4 5" key="1">
    <citation type="submission" date="2016-11" db="EMBL/GenBank/DDBJ databases">
        <authorList>
            <person name="Varghese N."/>
            <person name="Submissions S."/>
        </authorList>
    </citation>
    <scope>NUCLEOTIDE SEQUENCE [LARGE SCALE GENOMIC DNA]</scope>
    <source>
        <strain evidence="4 5">DSM 19027</strain>
    </source>
</reference>
<dbReference type="Pfam" id="PF00583">
    <property type="entry name" value="Acetyltransf_1"/>
    <property type="match status" value="1"/>
</dbReference>
<keyword evidence="1" id="KW-0808">Transferase</keyword>
<keyword evidence="5" id="KW-1185">Reference proteome</keyword>
<keyword evidence="2" id="KW-0012">Acyltransferase</keyword>
<dbReference type="AlphaFoldDB" id="A0A1M6AI19"/>
<evidence type="ECO:0000313" key="4">
    <source>
        <dbReference type="EMBL" id="SHI36164.1"/>
    </source>
</evidence>
<accession>A0A1M6AI19</accession>
<dbReference type="OrthoDB" id="7365228at2"/>
<dbReference type="CDD" id="cd04301">
    <property type="entry name" value="NAT_SF"/>
    <property type="match status" value="1"/>
</dbReference>